<feature type="signal peptide" evidence="1">
    <location>
        <begin position="1"/>
        <end position="28"/>
    </location>
</feature>
<evidence type="ECO:0000313" key="2">
    <source>
        <dbReference type="EMBL" id="NVI49997.1"/>
    </source>
</evidence>
<feature type="chain" id="PRO_5036776814" evidence="1">
    <location>
        <begin position="29"/>
        <end position="267"/>
    </location>
</feature>
<keyword evidence="1" id="KW-0732">Signal</keyword>
<dbReference type="EMBL" id="JAAOLE020000001">
    <property type="protein sequence ID" value="NVI49997.1"/>
    <property type="molecule type" value="Genomic_DNA"/>
</dbReference>
<organism evidence="2">
    <name type="scientific">Bradyrhizobium septentrionale</name>
    <dbReference type="NCBI Taxonomy" id="1404411"/>
    <lineage>
        <taxon>Bacteria</taxon>
        <taxon>Pseudomonadati</taxon>
        <taxon>Pseudomonadota</taxon>
        <taxon>Alphaproteobacteria</taxon>
        <taxon>Hyphomicrobiales</taxon>
        <taxon>Nitrobacteraceae</taxon>
        <taxon>Bradyrhizobium</taxon>
    </lineage>
</organism>
<name>A0A973WA22_9BRAD</name>
<dbReference type="AlphaFoldDB" id="A0A973WA22"/>
<evidence type="ECO:0000256" key="1">
    <source>
        <dbReference type="SAM" id="SignalP"/>
    </source>
</evidence>
<protein>
    <submittedName>
        <fullName evidence="2">Uncharacterized protein</fullName>
    </submittedName>
</protein>
<proteinExistence type="predicted"/>
<comment type="caution">
    <text evidence="2">The sequence shown here is derived from an EMBL/GenBank/DDBJ whole genome shotgun (WGS) entry which is preliminary data.</text>
</comment>
<sequence>MLRHLIGRAVQLACAIPVFLFSTLPAPAQQASTLPPDNFAYFYQDPRPERLTEIFASVQNTATSWIAFPPLTGLLAADFKSHPEHIDRLVPIVKDVKASYALITAARLSGQPAKAEMLRAKFTNLGFDQTLNAEFAGIPTRFEDLQITRPTHLDILWGASFAAGDSRYVMPIVDYFAAAANTSELVAIDITKTAVEMTGGPKGTIAGLKAKYGDAGAMQMILAATALWAIASNSRQHDYVKQTVVRYVGDHPGAPATKALSALPALK</sequence>
<accession>A0A973WA22</accession>
<gene>
    <name evidence="2" type="ORF">HAP48_045595</name>
</gene>
<dbReference type="RefSeq" id="WP_166213119.1">
    <property type="nucleotide sequence ID" value="NZ_CP088285.1"/>
</dbReference>
<reference evidence="2" key="1">
    <citation type="submission" date="2020-06" db="EMBL/GenBank/DDBJ databases">
        <title>Whole Genome Sequence of Bradyrhizobium sp. Strain 1S1.</title>
        <authorList>
            <person name="Bromfield E.S.P."/>
            <person name="Cloutier S."/>
        </authorList>
    </citation>
    <scope>NUCLEOTIDE SEQUENCE [LARGE SCALE GENOMIC DNA]</scope>
    <source>
        <strain evidence="2">1S1</strain>
    </source>
</reference>